<dbReference type="KEGG" id="nps:KRR39_11990"/>
<proteinExistence type="predicted"/>
<dbReference type="EMBL" id="CP077062">
    <property type="protein sequence ID" value="QWZ06343.1"/>
    <property type="molecule type" value="Genomic_DNA"/>
</dbReference>
<organism evidence="1 2">
    <name type="scientific">Nocardioides panacis</name>
    <dbReference type="NCBI Taxonomy" id="2849501"/>
    <lineage>
        <taxon>Bacteria</taxon>
        <taxon>Bacillati</taxon>
        <taxon>Actinomycetota</taxon>
        <taxon>Actinomycetes</taxon>
        <taxon>Propionibacteriales</taxon>
        <taxon>Nocardioidaceae</taxon>
        <taxon>Nocardioides</taxon>
    </lineage>
</organism>
<dbReference type="RefSeq" id="WP_216937196.1">
    <property type="nucleotide sequence ID" value="NZ_CP077062.1"/>
</dbReference>
<protein>
    <submittedName>
        <fullName evidence="1">Uncharacterized protein</fullName>
    </submittedName>
</protein>
<evidence type="ECO:0000313" key="2">
    <source>
        <dbReference type="Proteomes" id="UP000683575"/>
    </source>
</evidence>
<dbReference type="Proteomes" id="UP000683575">
    <property type="component" value="Chromosome"/>
</dbReference>
<reference evidence="1" key="1">
    <citation type="submission" date="2021-06" db="EMBL/GenBank/DDBJ databases">
        <title>Complete genome sequence of Nocardioides sp. G188.</title>
        <authorList>
            <person name="Im W.-T."/>
        </authorList>
    </citation>
    <scope>NUCLEOTIDE SEQUENCE</scope>
    <source>
        <strain evidence="1">G188</strain>
    </source>
</reference>
<gene>
    <name evidence="1" type="ORF">KRR39_11990</name>
</gene>
<keyword evidence="2" id="KW-1185">Reference proteome</keyword>
<dbReference type="AlphaFoldDB" id="A0A975SV14"/>
<name>A0A975SV14_9ACTN</name>
<sequence>MTSWRDETSDRTQADLDGLLDLGLRTGREQLEVAGEFYPFAVALDEAGESRLVQPELPARKGVADVAEVHELCWQALAAEAGSLRAAAVVTNVGGAGGDAVAVALEHRDGVAIEVFLPYVTQGKVNGKKPAQKHRFGDLTAAEGQPRLWA</sequence>
<evidence type="ECO:0000313" key="1">
    <source>
        <dbReference type="EMBL" id="QWZ06343.1"/>
    </source>
</evidence>
<accession>A0A975SV14</accession>